<evidence type="ECO:0000313" key="9">
    <source>
        <dbReference type="Proteomes" id="UP000019488"/>
    </source>
</evidence>
<name>X0PGN6_9LACO</name>
<keyword evidence="3" id="KW-0378">Hydrolase</keyword>
<dbReference type="EMBL" id="BAKI01000007">
    <property type="protein sequence ID" value="GAF36137.1"/>
    <property type="molecule type" value="Genomic_DNA"/>
</dbReference>
<dbReference type="GO" id="GO:0006508">
    <property type="term" value="P:proteolysis"/>
    <property type="evidence" value="ECO:0007669"/>
    <property type="project" value="UniProtKB-KW"/>
</dbReference>
<feature type="domain" description="NlpC/P60" evidence="7">
    <location>
        <begin position="86"/>
        <end position="210"/>
    </location>
</feature>
<dbReference type="PROSITE" id="PS51935">
    <property type="entry name" value="NLPC_P60"/>
    <property type="match status" value="1"/>
</dbReference>
<dbReference type="PANTHER" id="PTHR47053">
    <property type="entry name" value="MUREIN DD-ENDOPEPTIDASE MEPH-RELATED"/>
    <property type="match status" value="1"/>
</dbReference>
<comment type="caution">
    <text evidence="8">The sequence shown here is derived from an EMBL/GenBank/DDBJ whole genome shotgun (WGS) entry which is preliminary data.</text>
</comment>
<dbReference type="Pfam" id="PF00877">
    <property type="entry name" value="NLPC_P60"/>
    <property type="match status" value="1"/>
</dbReference>
<dbReference type="Proteomes" id="UP000019488">
    <property type="component" value="Unassembled WGS sequence"/>
</dbReference>
<evidence type="ECO:0000256" key="3">
    <source>
        <dbReference type="ARBA" id="ARBA00022801"/>
    </source>
</evidence>
<evidence type="ECO:0000256" key="1">
    <source>
        <dbReference type="ARBA" id="ARBA00007074"/>
    </source>
</evidence>
<dbReference type="InterPro" id="IPR051202">
    <property type="entry name" value="Peptidase_C40"/>
</dbReference>
<sequence length="231" mass="24937">MKFSKTILSLAFAGAIFGATATSANADTYQGNQAPQTEKTYQQAYYGTNQASYSANYGQPQTSNQTTTTTKTTTTKTTTSTTSSTNTNADAIVSLAKQLASKNIPYVWGGESLKGMDCSGLTDYVYQQAAGISLGHNTVTQESHVTKKAVSKAQPGDLLFWGNQGATHHLPFILATINTLPHLNQVKMLKFRPSAVRLCQALPVKLTAESPIHETTNQVKLKRRPCHTNCI</sequence>
<evidence type="ECO:0000313" key="8">
    <source>
        <dbReference type="EMBL" id="GAF36137.1"/>
    </source>
</evidence>
<evidence type="ECO:0000256" key="5">
    <source>
        <dbReference type="SAM" id="MobiDB-lite"/>
    </source>
</evidence>
<proteinExistence type="inferred from homology"/>
<accession>X0PGN6</accession>
<dbReference type="GO" id="GO:0008234">
    <property type="term" value="F:cysteine-type peptidase activity"/>
    <property type="evidence" value="ECO:0007669"/>
    <property type="project" value="UniProtKB-KW"/>
</dbReference>
<organism evidence="8 9">
    <name type="scientific">Lentilactobacillus farraginis DSM 18382 = JCM 14108</name>
    <dbReference type="NCBI Taxonomy" id="1423743"/>
    <lineage>
        <taxon>Bacteria</taxon>
        <taxon>Bacillati</taxon>
        <taxon>Bacillota</taxon>
        <taxon>Bacilli</taxon>
        <taxon>Lactobacillales</taxon>
        <taxon>Lactobacillaceae</taxon>
        <taxon>Lentilactobacillus</taxon>
    </lineage>
</organism>
<evidence type="ECO:0000259" key="7">
    <source>
        <dbReference type="PROSITE" id="PS51935"/>
    </source>
</evidence>
<dbReference type="STRING" id="1423743.FD41_GL001383"/>
<dbReference type="Gene3D" id="3.90.1720.10">
    <property type="entry name" value="endopeptidase domain like (from Nostoc punctiforme)"/>
    <property type="match status" value="1"/>
</dbReference>
<keyword evidence="6" id="KW-0732">Signal</keyword>
<gene>
    <name evidence="8" type="ORF">JCM14108_1086</name>
</gene>
<reference evidence="8" key="1">
    <citation type="journal article" date="2014" name="Genome Announc.">
        <title>Draft Genome Sequences of Two Lactobacillus Strains, L. farraginis JCM 14108T and L. composti JCM 14202T, Isolated from Compost of Distilled Shochu Residue.</title>
        <authorList>
            <person name="Yuki M."/>
            <person name="Oshima K."/>
            <person name="Suda W."/>
            <person name="Kitahara M."/>
            <person name="Kitamura K."/>
            <person name="Iida T."/>
            <person name="Hattori M."/>
            <person name="Ohkuma M."/>
        </authorList>
    </citation>
    <scope>NUCLEOTIDE SEQUENCE [LARGE SCALE GENOMIC DNA]</scope>
    <source>
        <strain evidence="8">JCM 14108</strain>
    </source>
</reference>
<dbReference type="InterPro" id="IPR000064">
    <property type="entry name" value="NLP_P60_dom"/>
</dbReference>
<dbReference type="SUPFAM" id="SSF54001">
    <property type="entry name" value="Cysteine proteinases"/>
    <property type="match status" value="1"/>
</dbReference>
<protein>
    <submittedName>
        <fullName evidence="8">Extracellular protein, gamma-D-glutamate-meso-diaminopimelate muropeptidase</fullName>
    </submittedName>
</protein>
<dbReference type="PANTHER" id="PTHR47053:SF1">
    <property type="entry name" value="MUREIN DD-ENDOPEPTIDASE MEPH-RELATED"/>
    <property type="match status" value="1"/>
</dbReference>
<comment type="similarity">
    <text evidence="1">Belongs to the peptidase C40 family.</text>
</comment>
<keyword evidence="2" id="KW-0645">Protease</keyword>
<evidence type="ECO:0000256" key="6">
    <source>
        <dbReference type="SAM" id="SignalP"/>
    </source>
</evidence>
<feature type="chain" id="PRO_5004946223" evidence="6">
    <location>
        <begin position="27"/>
        <end position="231"/>
    </location>
</feature>
<keyword evidence="4" id="KW-0788">Thiol protease</keyword>
<feature type="signal peptide" evidence="6">
    <location>
        <begin position="1"/>
        <end position="26"/>
    </location>
</feature>
<evidence type="ECO:0000256" key="2">
    <source>
        <dbReference type="ARBA" id="ARBA00022670"/>
    </source>
</evidence>
<feature type="region of interest" description="Disordered" evidence="5">
    <location>
        <begin position="56"/>
        <end position="84"/>
    </location>
</feature>
<dbReference type="InterPro" id="IPR038765">
    <property type="entry name" value="Papain-like_cys_pep_sf"/>
</dbReference>
<evidence type="ECO:0000256" key="4">
    <source>
        <dbReference type="ARBA" id="ARBA00022807"/>
    </source>
</evidence>
<dbReference type="AlphaFoldDB" id="X0PGN6"/>
<feature type="compositionally biased region" description="Low complexity" evidence="5">
    <location>
        <begin position="61"/>
        <end position="84"/>
    </location>
</feature>